<feature type="transmembrane region" description="Helical" evidence="1">
    <location>
        <begin position="246"/>
        <end position="269"/>
    </location>
</feature>
<comment type="caution">
    <text evidence="2">The sequence shown here is derived from an EMBL/GenBank/DDBJ whole genome shotgun (WGS) entry which is preliminary data.</text>
</comment>
<dbReference type="OrthoDB" id="2507570at2759"/>
<feature type="transmembrane region" description="Helical" evidence="1">
    <location>
        <begin position="371"/>
        <end position="389"/>
    </location>
</feature>
<name>A0A9P6NAM1_9BASI</name>
<keyword evidence="1" id="KW-1133">Transmembrane helix</keyword>
<accession>A0A9P6NAM1</accession>
<gene>
    <name evidence="2" type="ORF">CROQUDRAFT_355645</name>
</gene>
<dbReference type="Proteomes" id="UP000886653">
    <property type="component" value="Unassembled WGS sequence"/>
</dbReference>
<feature type="transmembrane region" description="Helical" evidence="1">
    <location>
        <begin position="87"/>
        <end position="106"/>
    </location>
</feature>
<evidence type="ECO:0000313" key="2">
    <source>
        <dbReference type="EMBL" id="KAG0140508.1"/>
    </source>
</evidence>
<proteinExistence type="predicted"/>
<evidence type="ECO:0000256" key="1">
    <source>
        <dbReference type="SAM" id="Phobius"/>
    </source>
</evidence>
<reference evidence="2" key="1">
    <citation type="submission" date="2013-11" db="EMBL/GenBank/DDBJ databases">
        <title>Genome sequence of the fusiform rust pathogen reveals effectors for host alternation and coevolution with pine.</title>
        <authorList>
            <consortium name="DOE Joint Genome Institute"/>
            <person name="Smith K."/>
            <person name="Pendleton A."/>
            <person name="Kubisiak T."/>
            <person name="Anderson C."/>
            <person name="Salamov A."/>
            <person name="Aerts A."/>
            <person name="Riley R."/>
            <person name="Clum A."/>
            <person name="Lindquist E."/>
            <person name="Ence D."/>
            <person name="Campbell M."/>
            <person name="Kronenberg Z."/>
            <person name="Feau N."/>
            <person name="Dhillon B."/>
            <person name="Hamelin R."/>
            <person name="Burleigh J."/>
            <person name="Smith J."/>
            <person name="Yandell M."/>
            <person name="Nelson C."/>
            <person name="Grigoriev I."/>
            <person name="Davis J."/>
        </authorList>
    </citation>
    <scope>NUCLEOTIDE SEQUENCE</scope>
    <source>
        <strain evidence="2">G11</strain>
    </source>
</reference>
<feature type="transmembrane region" description="Helical" evidence="1">
    <location>
        <begin position="126"/>
        <end position="146"/>
    </location>
</feature>
<organism evidence="2 3">
    <name type="scientific">Cronartium quercuum f. sp. fusiforme G11</name>
    <dbReference type="NCBI Taxonomy" id="708437"/>
    <lineage>
        <taxon>Eukaryota</taxon>
        <taxon>Fungi</taxon>
        <taxon>Dikarya</taxon>
        <taxon>Basidiomycota</taxon>
        <taxon>Pucciniomycotina</taxon>
        <taxon>Pucciniomycetes</taxon>
        <taxon>Pucciniales</taxon>
        <taxon>Coleosporiaceae</taxon>
        <taxon>Cronartium</taxon>
    </lineage>
</organism>
<feature type="transmembrane region" description="Helical" evidence="1">
    <location>
        <begin position="167"/>
        <end position="190"/>
    </location>
</feature>
<feature type="transmembrane region" description="Helical" evidence="1">
    <location>
        <begin position="42"/>
        <end position="66"/>
    </location>
</feature>
<keyword evidence="3" id="KW-1185">Reference proteome</keyword>
<sequence>MSSHPLTSSLSLPAPTVAEWESVRSFGLDNLSPNVSPSRKYRFNGLAGCMVLMTVLYSINLFEALIKKRLWLFKTDKAGYWHPNLQTLIPLLSCIMSMLLFSSIMLQNSDYNKYLRTSTMITQLLAYHFLYFCAVTHTWKILAVLPSTPFHLRTGDGHQTPPISPRAFNAFVCTLYLTFSVVFLPLQIWMARTAATAGAMWFQIMPTLDDLIQNKQQMNATELQNLSQFAIRGLEKLMTPMARSFLLWRVVCGIYTLYITVQLIVYVYASIKLMTTLAKQLKVIRYAAIHAAQLANITISATIGLPEFSPPRKPERIRSRTRKSLHLFWMWVISDEDFSSRVWNDSIVNGVMDEVRHLEEKHKVVNRSRNMIAFHLMIVGAVIASYWVLAACLTIDVFGAGTRTPAIEIVLITQEWGDWAWGIPGLLLSIVSS</sequence>
<dbReference type="EMBL" id="MU167439">
    <property type="protein sequence ID" value="KAG0140508.1"/>
    <property type="molecule type" value="Genomic_DNA"/>
</dbReference>
<keyword evidence="1" id="KW-0472">Membrane</keyword>
<keyword evidence="1" id="KW-0812">Transmembrane</keyword>
<protein>
    <submittedName>
        <fullName evidence="2">Uncharacterized protein</fullName>
    </submittedName>
</protein>
<evidence type="ECO:0000313" key="3">
    <source>
        <dbReference type="Proteomes" id="UP000886653"/>
    </source>
</evidence>
<dbReference type="AlphaFoldDB" id="A0A9P6NAM1"/>